<dbReference type="Gene3D" id="1.10.1410.10">
    <property type="match status" value="1"/>
</dbReference>
<evidence type="ECO:0000313" key="7">
    <source>
        <dbReference type="EMBL" id="CAG5111640.1"/>
    </source>
</evidence>
<dbReference type="Pfam" id="PF03813">
    <property type="entry name" value="Nrap"/>
    <property type="match status" value="1"/>
</dbReference>
<dbReference type="InterPro" id="IPR035369">
    <property type="entry name" value="Nrap_D4"/>
</dbReference>
<comment type="subcellular location">
    <subcellularLocation>
        <location evidence="3">Nucleus</location>
        <location evidence="3">Nucleolus</location>
    </subcellularLocation>
</comment>
<feature type="domain" description="Nrap protein" evidence="5">
    <location>
        <begin position="427"/>
        <end position="552"/>
    </location>
</feature>
<feature type="domain" description="Nrap protein" evidence="4">
    <location>
        <begin position="137"/>
        <end position="251"/>
    </location>
</feature>
<name>A0ABN7T7U1_OIKDI</name>
<protein>
    <recommendedName>
        <fullName evidence="1 3">Nucleolar protein 6</fullName>
    </recommendedName>
</protein>
<dbReference type="Proteomes" id="UP001158576">
    <property type="component" value="Chromosome 2"/>
</dbReference>
<dbReference type="InterPro" id="IPR035082">
    <property type="entry name" value="Nrap_D1"/>
</dbReference>
<feature type="domain" description="Nrap protein" evidence="6">
    <location>
        <begin position="566"/>
        <end position="687"/>
    </location>
</feature>
<evidence type="ECO:0000256" key="3">
    <source>
        <dbReference type="RuleBase" id="RU364032"/>
    </source>
</evidence>
<dbReference type="EMBL" id="OU015567">
    <property type="protein sequence ID" value="CAG5111640.1"/>
    <property type="molecule type" value="Genomic_DNA"/>
</dbReference>
<dbReference type="Pfam" id="PF17405">
    <property type="entry name" value="Nrap_D4"/>
    <property type="match status" value="1"/>
</dbReference>
<dbReference type="InterPro" id="IPR035368">
    <property type="entry name" value="Nrap_D3"/>
</dbReference>
<keyword evidence="3" id="KW-0694">RNA-binding</keyword>
<gene>
    <name evidence="7" type="ORF">OKIOD_LOCUS14686</name>
</gene>
<dbReference type="InterPro" id="IPR005554">
    <property type="entry name" value="NOL6/Upt22"/>
</dbReference>
<proteinExistence type="inferred from homology"/>
<accession>A0ABN7T7U1</accession>
<reference evidence="7 8" key="1">
    <citation type="submission" date="2021-04" db="EMBL/GenBank/DDBJ databases">
        <authorList>
            <person name="Bliznina A."/>
        </authorList>
    </citation>
    <scope>NUCLEOTIDE SEQUENCE [LARGE SCALE GENOMIC DNA]</scope>
</reference>
<evidence type="ECO:0000256" key="1">
    <source>
        <dbReference type="ARBA" id="ARBA00016437"/>
    </source>
</evidence>
<sequence>MTAIDDGPEAKKAKMFAAPTVEEVAALREAEGIFSGRLSQLKTDEILREITPSQSELNELSEILGAIRTLMKKLPKLDDMNLEDVGTSVKDSVIPIVMSPPSDKGLVRFLPPSRISLIDLDSSVKYDEKIEARIEFEMPKACLQEKDVWDERFFRKRAIYMAYLATVLTKKFDVSYRIVNGLRIKPMMILSNEKFQITCEIKTEVEFAKRVRFIPSRCNIHYNWWAQISEDDSIPAETTLYNSAMLDDQISFEQEEKDLLEKFSSLPPSLNNASRLFKLWTRQSCIHHFESSPDFFKTYALTLLVKNRMPRLASAFQIFRLVLESLAAGDLSSLSGLSDTEWPAPCLGSTQGRNLLSNVPLSACEWLRFSAARDSKILAKDLSNGVISTLVNKRSFLSLSHAIVLLPDDGSLQCVLKRNRNDTRIAALSGDTATTALEYLILLLKNAVTDRIVAICPKVPEFKPWSTVQQPPKSEEVFGLGFGISLSESETNNLAKVFRGPAADNDSAKRFRSLWGAKADERRFQDGSICVAAHFDSEDPLEAAVRHLLKFHGQIEKVEYFGRMQSENRADFAEYQKLSDGYAELEQILRSNDLDLPLRITHLWPVSPTFRGTSSIPFSPKASHLPKAAYQYNVDVPEAKSLPSHFASNRILLQLEGSSKWPQNIQAIRKLRQAYHIRLAEILANKFQVNNKLKFSLLFIR</sequence>
<dbReference type="PANTHER" id="PTHR17972">
    <property type="entry name" value="NUCLEOLAR RNA-ASSOCIATED PROTEIN"/>
    <property type="match status" value="1"/>
</dbReference>
<comment type="function">
    <text evidence="2">Part of the small subunit (SSU) processome, first precursor of the small eukaryotic ribosomal subunit. During the assembly of the SSU processome in the nucleolus, many ribosome biogenesis factors, an RNA chaperone and ribosomal proteins associate with the nascent pre-rRNA and work in concert to generate RNA folding, modifications, rearrangements and cleavage as well as targeted degradation of pre-ribosomal RNA by the RNA exosome.</text>
</comment>
<evidence type="ECO:0000256" key="2">
    <source>
        <dbReference type="ARBA" id="ARBA00035000"/>
    </source>
</evidence>
<keyword evidence="3" id="KW-0539">Nucleus</keyword>
<dbReference type="PANTHER" id="PTHR17972:SF0">
    <property type="entry name" value="NUCLEOLAR PROTEIN 6"/>
    <property type="match status" value="1"/>
</dbReference>
<organism evidence="7 8">
    <name type="scientific">Oikopleura dioica</name>
    <name type="common">Tunicate</name>
    <dbReference type="NCBI Taxonomy" id="34765"/>
    <lineage>
        <taxon>Eukaryota</taxon>
        <taxon>Metazoa</taxon>
        <taxon>Chordata</taxon>
        <taxon>Tunicata</taxon>
        <taxon>Appendicularia</taxon>
        <taxon>Copelata</taxon>
        <taxon>Oikopleuridae</taxon>
        <taxon>Oikopleura</taxon>
    </lineage>
</organism>
<keyword evidence="8" id="KW-1185">Reference proteome</keyword>
<evidence type="ECO:0000259" key="5">
    <source>
        <dbReference type="Pfam" id="PF17404"/>
    </source>
</evidence>
<comment type="similarity">
    <text evidence="3">Belongs to the NRAP family.</text>
</comment>
<dbReference type="Pfam" id="PF17404">
    <property type="entry name" value="Nrap_D3"/>
    <property type="match status" value="1"/>
</dbReference>
<evidence type="ECO:0000259" key="6">
    <source>
        <dbReference type="Pfam" id="PF17405"/>
    </source>
</evidence>
<evidence type="ECO:0000313" key="8">
    <source>
        <dbReference type="Proteomes" id="UP001158576"/>
    </source>
</evidence>
<evidence type="ECO:0000259" key="4">
    <source>
        <dbReference type="Pfam" id="PF03813"/>
    </source>
</evidence>